<evidence type="ECO:0000313" key="3">
    <source>
        <dbReference type="Proteomes" id="UP000825935"/>
    </source>
</evidence>
<organism evidence="2 3">
    <name type="scientific">Ceratopteris richardii</name>
    <name type="common">Triangle waterfern</name>
    <dbReference type="NCBI Taxonomy" id="49495"/>
    <lineage>
        <taxon>Eukaryota</taxon>
        <taxon>Viridiplantae</taxon>
        <taxon>Streptophyta</taxon>
        <taxon>Embryophyta</taxon>
        <taxon>Tracheophyta</taxon>
        <taxon>Polypodiopsida</taxon>
        <taxon>Polypodiidae</taxon>
        <taxon>Polypodiales</taxon>
        <taxon>Pteridineae</taxon>
        <taxon>Pteridaceae</taxon>
        <taxon>Parkerioideae</taxon>
        <taxon>Ceratopteris</taxon>
    </lineage>
</organism>
<dbReference type="Pfam" id="PF10067">
    <property type="entry name" value="DUF2306"/>
    <property type="match status" value="1"/>
</dbReference>
<dbReference type="AlphaFoldDB" id="A0A8T2UCB7"/>
<keyword evidence="1" id="KW-0472">Membrane</keyword>
<keyword evidence="3" id="KW-1185">Reference proteome</keyword>
<sequence>MNLKRFISRAGWYWAVCMWVPFALYSKPFIVGDFAAYRQLTVAALAGRLDVAGNHIADHINTWQAHALSGLLYMFIVPFQFSSFLRVNYPRLHHQIGYVFVCASLILGVTGLTTMLFNSEFGCLGRIFMGIAGVLNLVTLVLSVKAARLKQFRIHQQWMIRCVSMGYTVISARIALVIVRKMLHMSFGVPVVKAADYSVLGSILVSTIFVELYIHVYVRGEKIKTH</sequence>
<keyword evidence="1" id="KW-0812">Transmembrane</keyword>
<reference evidence="2" key="1">
    <citation type="submission" date="2021-08" db="EMBL/GenBank/DDBJ databases">
        <title>WGS assembly of Ceratopteris richardii.</title>
        <authorList>
            <person name="Marchant D.B."/>
            <person name="Chen G."/>
            <person name="Jenkins J."/>
            <person name="Shu S."/>
            <person name="Leebens-Mack J."/>
            <person name="Grimwood J."/>
            <person name="Schmutz J."/>
            <person name="Soltis P."/>
            <person name="Soltis D."/>
            <person name="Chen Z.-H."/>
        </authorList>
    </citation>
    <scope>NUCLEOTIDE SEQUENCE</scope>
    <source>
        <strain evidence="2">Whitten #5841</strain>
        <tissue evidence="2">Leaf</tissue>
    </source>
</reference>
<evidence type="ECO:0008006" key="4">
    <source>
        <dbReference type="Google" id="ProtNLM"/>
    </source>
</evidence>
<name>A0A8T2UCB7_CERRI</name>
<dbReference type="InterPro" id="IPR018750">
    <property type="entry name" value="DUF2306_membrane"/>
</dbReference>
<proteinExistence type="predicted"/>
<feature type="transmembrane region" description="Helical" evidence="1">
    <location>
        <begin position="199"/>
        <end position="218"/>
    </location>
</feature>
<evidence type="ECO:0000256" key="1">
    <source>
        <dbReference type="SAM" id="Phobius"/>
    </source>
</evidence>
<feature type="transmembrane region" description="Helical" evidence="1">
    <location>
        <begin position="124"/>
        <end position="146"/>
    </location>
</feature>
<feature type="transmembrane region" description="Helical" evidence="1">
    <location>
        <begin position="158"/>
        <end position="179"/>
    </location>
</feature>
<feature type="transmembrane region" description="Helical" evidence="1">
    <location>
        <begin position="71"/>
        <end position="89"/>
    </location>
</feature>
<dbReference type="Proteomes" id="UP000825935">
    <property type="component" value="Chromosome 9"/>
</dbReference>
<dbReference type="OrthoDB" id="1910810at2759"/>
<gene>
    <name evidence="2" type="ORF">KP509_09G084600</name>
</gene>
<comment type="caution">
    <text evidence="2">The sequence shown here is derived from an EMBL/GenBank/DDBJ whole genome shotgun (WGS) entry which is preliminary data.</text>
</comment>
<protein>
    <recommendedName>
        <fullName evidence="4">DUF2306 domain-containing protein</fullName>
    </recommendedName>
</protein>
<feature type="transmembrane region" description="Helical" evidence="1">
    <location>
        <begin position="12"/>
        <end position="30"/>
    </location>
</feature>
<dbReference type="EMBL" id="CM035414">
    <property type="protein sequence ID" value="KAH7430119.1"/>
    <property type="molecule type" value="Genomic_DNA"/>
</dbReference>
<accession>A0A8T2UCB7</accession>
<dbReference type="OMA" id="DHINTWQ"/>
<evidence type="ECO:0000313" key="2">
    <source>
        <dbReference type="EMBL" id="KAH7430119.1"/>
    </source>
</evidence>
<keyword evidence="1" id="KW-1133">Transmembrane helix</keyword>
<feature type="transmembrane region" description="Helical" evidence="1">
    <location>
        <begin position="96"/>
        <end position="118"/>
    </location>
</feature>